<evidence type="ECO:0000313" key="3">
    <source>
        <dbReference type="Proteomes" id="UP000536711"/>
    </source>
</evidence>
<sequence>MAPHRRGMCYELLVKTPGLSFPTATGGAAWFSQICKTVFGSSAPRPPITKAEVEDNICEFLTECDNHFHSLTICPIHDIFAPPCACPEKLVQYYNSIASTLEKTWARPIDPHHIRTIVETTLYARIKGINENNGIMNDIRGANSLILLNVHILVCIFAEFKHSHGYRPVDSLHWTVTGAIEQKQEAQERKETLLKQQEAKKVKSASGARNLSAADAAVAEERAP</sequence>
<evidence type="ECO:0000313" key="2">
    <source>
        <dbReference type="EMBL" id="KAF4439321.1"/>
    </source>
</evidence>
<feature type="compositionally biased region" description="Basic and acidic residues" evidence="1">
    <location>
        <begin position="187"/>
        <end position="201"/>
    </location>
</feature>
<dbReference type="AlphaFoldDB" id="A0A8H4NPD5"/>
<proteinExistence type="predicted"/>
<dbReference type="OrthoDB" id="4977079at2759"/>
<comment type="caution">
    <text evidence="2">The sequence shown here is derived from an EMBL/GenBank/DDBJ whole genome shotgun (WGS) entry which is preliminary data.</text>
</comment>
<evidence type="ECO:0000256" key="1">
    <source>
        <dbReference type="SAM" id="MobiDB-lite"/>
    </source>
</evidence>
<keyword evidence="3" id="KW-1185">Reference proteome</keyword>
<accession>A0A8H4NPD5</accession>
<gene>
    <name evidence="2" type="ORF">FACUT_4258</name>
</gene>
<reference evidence="2 3" key="1">
    <citation type="submission" date="2020-01" db="EMBL/GenBank/DDBJ databases">
        <title>Identification and distribution of gene clusters putatively required for synthesis of sphingolipid metabolism inhibitors in phylogenetically diverse species of the filamentous fungus Fusarium.</title>
        <authorList>
            <person name="Kim H.-S."/>
            <person name="Busman M."/>
            <person name="Brown D.W."/>
            <person name="Divon H."/>
            <person name="Uhlig S."/>
            <person name="Proctor R.H."/>
        </authorList>
    </citation>
    <scope>NUCLEOTIDE SEQUENCE [LARGE SCALE GENOMIC DNA]</scope>
    <source>
        <strain evidence="2 3">NRRL 13308</strain>
    </source>
</reference>
<feature type="region of interest" description="Disordered" evidence="1">
    <location>
        <begin position="187"/>
        <end position="224"/>
    </location>
</feature>
<protein>
    <submittedName>
        <fullName evidence="2">Uncharacterized protein</fullName>
    </submittedName>
</protein>
<name>A0A8H4NPD5_9HYPO</name>
<organism evidence="2 3">
    <name type="scientific">Fusarium acutatum</name>
    <dbReference type="NCBI Taxonomy" id="78861"/>
    <lineage>
        <taxon>Eukaryota</taxon>
        <taxon>Fungi</taxon>
        <taxon>Dikarya</taxon>
        <taxon>Ascomycota</taxon>
        <taxon>Pezizomycotina</taxon>
        <taxon>Sordariomycetes</taxon>
        <taxon>Hypocreomycetidae</taxon>
        <taxon>Hypocreales</taxon>
        <taxon>Nectriaceae</taxon>
        <taxon>Fusarium</taxon>
        <taxon>Fusarium fujikuroi species complex</taxon>
    </lineage>
</organism>
<dbReference type="Proteomes" id="UP000536711">
    <property type="component" value="Unassembled WGS sequence"/>
</dbReference>
<dbReference type="EMBL" id="JAADJF010000094">
    <property type="protein sequence ID" value="KAF4439321.1"/>
    <property type="molecule type" value="Genomic_DNA"/>
</dbReference>